<reference evidence="2" key="2">
    <citation type="submission" date="2023-05" db="EMBL/GenBank/DDBJ databases">
        <authorList>
            <consortium name="Lawrence Berkeley National Laboratory"/>
            <person name="Steindorff A."/>
            <person name="Hensen N."/>
            <person name="Bonometti L."/>
            <person name="Westerberg I."/>
            <person name="Brannstrom I.O."/>
            <person name="Guillou S."/>
            <person name="Cros-Aarteil S."/>
            <person name="Calhoun S."/>
            <person name="Haridas S."/>
            <person name="Kuo A."/>
            <person name="Mondo S."/>
            <person name="Pangilinan J."/>
            <person name="Riley R."/>
            <person name="Labutti K."/>
            <person name="Andreopoulos B."/>
            <person name="Lipzen A."/>
            <person name="Chen C."/>
            <person name="Yanf M."/>
            <person name="Daum C."/>
            <person name="Ng V."/>
            <person name="Clum A."/>
            <person name="Ohm R."/>
            <person name="Martin F."/>
            <person name="Silar P."/>
            <person name="Natvig D."/>
            <person name="Lalanne C."/>
            <person name="Gautier V."/>
            <person name="Ament-Velasquez S.L."/>
            <person name="Kruys A."/>
            <person name="Hutchinson M.I."/>
            <person name="Powell A.J."/>
            <person name="Barry K."/>
            <person name="Miller A.N."/>
            <person name="Grigoriev I.V."/>
            <person name="Debuchy R."/>
            <person name="Gladieux P."/>
            <person name="Thoren M.H."/>
            <person name="Johannesson H."/>
        </authorList>
    </citation>
    <scope>NUCLEOTIDE SEQUENCE</scope>
    <source>
        <strain evidence="2">CBS 315.58</strain>
    </source>
</reference>
<reference evidence="2" key="1">
    <citation type="journal article" date="2023" name="Mol. Phylogenet. Evol.">
        <title>Genome-scale phylogeny and comparative genomics of the fungal order Sordariales.</title>
        <authorList>
            <person name="Hensen N."/>
            <person name="Bonometti L."/>
            <person name="Westerberg I."/>
            <person name="Brannstrom I.O."/>
            <person name="Guillou S."/>
            <person name="Cros-Aarteil S."/>
            <person name="Calhoun S."/>
            <person name="Haridas S."/>
            <person name="Kuo A."/>
            <person name="Mondo S."/>
            <person name="Pangilinan J."/>
            <person name="Riley R."/>
            <person name="LaButti K."/>
            <person name="Andreopoulos B."/>
            <person name="Lipzen A."/>
            <person name="Chen C."/>
            <person name="Yan M."/>
            <person name="Daum C."/>
            <person name="Ng V."/>
            <person name="Clum A."/>
            <person name="Steindorff A."/>
            <person name="Ohm R.A."/>
            <person name="Martin F."/>
            <person name="Silar P."/>
            <person name="Natvig D.O."/>
            <person name="Lalanne C."/>
            <person name="Gautier V."/>
            <person name="Ament-Velasquez S.L."/>
            <person name="Kruys A."/>
            <person name="Hutchinson M.I."/>
            <person name="Powell A.J."/>
            <person name="Barry K."/>
            <person name="Miller A.N."/>
            <person name="Grigoriev I.V."/>
            <person name="Debuchy R."/>
            <person name="Gladieux P."/>
            <person name="Hiltunen Thoren M."/>
            <person name="Johannesson H."/>
        </authorList>
    </citation>
    <scope>NUCLEOTIDE SEQUENCE</scope>
    <source>
        <strain evidence="2">CBS 315.58</strain>
    </source>
</reference>
<feature type="transmembrane region" description="Helical" evidence="1">
    <location>
        <begin position="554"/>
        <end position="578"/>
    </location>
</feature>
<gene>
    <name evidence="2" type="ORF">QBC40DRAFT_172222</name>
</gene>
<protein>
    <submittedName>
        <fullName evidence="2">Uncharacterized protein</fullName>
    </submittedName>
</protein>
<dbReference type="EMBL" id="MU863910">
    <property type="protein sequence ID" value="KAK4201214.1"/>
    <property type="molecule type" value="Genomic_DNA"/>
</dbReference>
<comment type="caution">
    <text evidence="2">The sequence shown here is derived from an EMBL/GenBank/DDBJ whole genome shotgun (WGS) entry which is preliminary data.</text>
</comment>
<feature type="transmembrane region" description="Helical" evidence="1">
    <location>
        <begin position="152"/>
        <end position="173"/>
    </location>
</feature>
<keyword evidence="1" id="KW-0472">Membrane</keyword>
<evidence type="ECO:0000313" key="3">
    <source>
        <dbReference type="Proteomes" id="UP001303160"/>
    </source>
</evidence>
<evidence type="ECO:0000313" key="2">
    <source>
        <dbReference type="EMBL" id="KAK4201214.1"/>
    </source>
</evidence>
<keyword evidence="1" id="KW-0812">Transmembrane</keyword>
<name>A0AAN6XIG5_9PEZI</name>
<proteinExistence type="predicted"/>
<keyword evidence="3" id="KW-1185">Reference proteome</keyword>
<feature type="transmembrane region" description="Helical" evidence="1">
    <location>
        <begin position="123"/>
        <end position="140"/>
    </location>
</feature>
<keyword evidence="1" id="KW-1133">Transmembrane helix</keyword>
<feature type="transmembrane region" description="Helical" evidence="1">
    <location>
        <begin position="185"/>
        <end position="204"/>
    </location>
</feature>
<dbReference type="Proteomes" id="UP001303160">
    <property type="component" value="Unassembled WGS sequence"/>
</dbReference>
<feature type="transmembrane region" description="Helical" evidence="1">
    <location>
        <begin position="511"/>
        <end position="534"/>
    </location>
</feature>
<sequence length="587" mass="66585">MNIDVNSSGSIVTPSRSYTLSPANTSIRTVDVSGVPARGHCLRLTLWTAFLLWLWLLVALTIGLPLWATWIVNPIACQPDDTFSPVSTGYNWWSQAGFFQITYGGGSLTFTQAKVIDITWNLLVGRLGQALMSGIFWRVLSNHMATKMETEAVAYSTFWMIYLHQETSIMAIYQILSDRKFYRALGSKITVSVIIASVSLILAFPTLASAMAGYTASTESFVTEKGTGNYIRYTEFQPIAYVIHNGDRVNLTRDYVLTVMICEPPGDPLIDHLSYRLKTGCVQRGQPGFEMCMLRAMVTEYLGLYGFPNPSMSCVEKKQPYETFWDHKRLEGPPLNISAYYFEDDIDDLTLVHQDCNTTLDAFRDKKNVHFTFSGQIYDLEYITLYGSCQPTTGRYRWGFSYIQLCLIVATLLVWTLGICLVWLQACWNLPSAKNGHIPNQWRSMLLLSERIVEGLKGMHIEQPSHLDNNQLDEIIKNGLQGGQISFEHILRCKNVGLWRGLWCWTRSHKYWVLFFSVSAIFTISMIPICVGLLDYDMRLPETLNGLRRGDNGVTGAIFIVAIFVSFCYSVYLLHLIVGRNTRARLR</sequence>
<dbReference type="AlphaFoldDB" id="A0AAN6XIG5"/>
<feature type="transmembrane region" description="Helical" evidence="1">
    <location>
        <begin position="46"/>
        <end position="72"/>
    </location>
</feature>
<feature type="transmembrane region" description="Helical" evidence="1">
    <location>
        <begin position="402"/>
        <end position="424"/>
    </location>
</feature>
<organism evidence="2 3">
    <name type="scientific">Triangularia verruculosa</name>
    <dbReference type="NCBI Taxonomy" id="2587418"/>
    <lineage>
        <taxon>Eukaryota</taxon>
        <taxon>Fungi</taxon>
        <taxon>Dikarya</taxon>
        <taxon>Ascomycota</taxon>
        <taxon>Pezizomycotina</taxon>
        <taxon>Sordariomycetes</taxon>
        <taxon>Sordariomycetidae</taxon>
        <taxon>Sordariales</taxon>
        <taxon>Podosporaceae</taxon>
        <taxon>Triangularia</taxon>
    </lineage>
</organism>
<accession>A0AAN6XIG5</accession>
<feature type="transmembrane region" description="Helical" evidence="1">
    <location>
        <begin position="92"/>
        <end position="111"/>
    </location>
</feature>
<evidence type="ECO:0000256" key="1">
    <source>
        <dbReference type="SAM" id="Phobius"/>
    </source>
</evidence>